<evidence type="ECO:0000313" key="3">
    <source>
        <dbReference type="Proteomes" id="UP001489509"/>
    </source>
</evidence>
<keyword evidence="3" id="KW-1185">Reference proteome</keyword>
<gene>
    <name evidence="2" type="ORF">WMO26_11145</name>
</gene>
<proteinExistence type="predicted"/>
<feature type="chain" id="PRO_5045414067" evidence="1">
    <location>
        <begin position="27"/>
        <end position="145"/>
    </location>
</feature>
<dbReference type="Proteomes" id="UP001489509">
    <property type="component" value="Unassembled WGS sequence"/>
</dbReference>
<feature type="signal peptide" evidence="1">
    <location>
        <begin position="1"/>
        <end position="26"/>
    </location>
</feature>
<accession>A0ABV1E239</accession>
<organism evidence="2 3">
    <name type="scientific">Solibaculum intestinale</name>
    <dbReference type="NCBI Taxonomy" id="3133165"/>
    <lineage>
        <taxon>Bacteria</taxon>
        <taxon>Bacillati</taxon>
        <taxon>Bacillota</taxon>
        <taxon>Clostridia</taxon>
        <taxon>Eubacteriales</taxon>
        <taxon>Oscillospiraceae</taxon>
        <taxon>Solibaculum</taxon>
    </lineage>
</organism>
<evidence type="ECO:0000313" key="2">
    <source>
        <dbReference type="EMBL" id="MEQ2441383.1"/>
    </source>
</evidence>
<reference evidence="2 3" key="1">
    <citation type="submission" date="2024-03" db="EMBL/GenBank/DDBJ databases">
        <title>Human intestinal bacterial collection.</title>
        <authorList>
            <person name="Pauvert C."/>
            <person name="Hitch T.C.A."/>
            <person name="Clavel T."/>
        </authorList>
    </citation>
    <scope>NUCLEOTIDE SEQUENCE [LARGE SCALE GENOMIC DNA]</scope>
    <source>
        <strain evidence="2 3">CLA-JM-H44</strain>
    </source>
</reference>
<dbReference type="EMBL" id="JBBMFD010000023">
    <property type="protein sequence ID" value="MEQ2441383.1"/>
    <property type="molecule type" value="Genomic_DNA"/>
</dbReference>
<sequence length="145" mass="15386">MKKTKRIISAIMALTACATMSLSVSAAVTPDGGTPGVNRGNQVEEGYSKGGSVKAWVQAKSQWQSGPTASSWLYCAHPGKMYVSTNAYDTNGGSHPGFNSVTNRQINQLECNVNCASFTPSYELGGYTYVSSLCGEWGSGTKAYY</sequence>
<evidence type="ECO:0000256" key="1">
    <source>
        <dbReference type="SAM" id="SignalP"/>
    </source>
</evidence>
<comment type="caution">
    <text evidence="2">The sequence shown here is derived from an EMBL/GenBank/DDBJ whole genome shotgun (WGS) entry which is preliminary data.</text>
</comment>
<dbReference type="PROSITE" id="PS51257">
    <property type="entry name" value="PROKAR_LIPOPROTEIN"/>
    <property type="match status" value="1"/>
</dbReference>
<keyword evidence="1" id="KW-0732">Signal</keyword>
<name>A0ABV1E239_9FIRM</name>
<dbReference type="RefSeq" id="WP_349220441.1">
    <property type="nucleotide sequence ID" value="NZ_JBBMFD010000023.1"/>
</dbReference>
<protein>
    <submittedName>
        <fullName evidence="2">Uncharacterized protein</fullName>
    </submittedName>
</protein>